<evidence type="ECO:0000313" key="1">
    <source>
        <dbReference type="EMBL" id="JAH01273.1"/>
    </source>
</evidence>
<dbReference type="AlphaFoldDB" id="A0A0E9PBS7"/>
<reference evidence="1" key="1">
    <citation type="submission" date="2014-11" db="EMBL/GenBank/DDBJ databases">
        <authorList>
            <person name="Amaro Gonzalez C."/>
        </authorList>
    </citation>
    <scope>NUCLEOTIDE SEQUENCE</scope>
</reference>
<name>A0A0E9PBS7_ANGAN</name>
<sequence>MPLTHFSFTGGMFTVKFKTTLLV</sequence>
<organism evidence="1">
    <name type="scientific">Anguilla anguilla</name>
    <name type="common">European freshwater eel</name>
    <name type="synonym">Muraena anguilla</name>
    <dbReference type="NCBI Taxonomy" id="7936"/>
    <lineage>
        <taxon>Eukaryota</taxon>
        <taxon>Metazoa</taxon>
        <taxon>Chordata</taxon>
        <taxon>Craniata</taxon>
        <taxon>Vertebrata</taxon>
        <taxon>Euteleostomi</taxon>
        <taxon>Actinopterygii</taxon>
        <taxon>Neopterygii</taxon>
        <taxon>Teleostei</taxon>
        <taxon>Anguilliformes</taxon>
        <taxon>Anguillidae</taxon>
        <taxon>Anguilla</taxon>
    </lineage>
</organism>
<protein>
    <submittedName>
        <fullName evidence="1">Uncharacterized protein</fullName>
    </submittedName>
</protein>
<proteinExistence type="predicted"/>
<reference evidence="1" key="2">
    <citation type="journal article" date="2015" name="Fish Shellfish Immunol.">
        <title>Early steps in the European eel (Anguilla anguilla)-Vibrio vulnificus interaction in the gills: Role of the RtxA13 toxin.</title>
        <authorList>
            <person name="Callol A."/>
            <person name="Pajuelo D."/>
            <person name="Ebbesson L."/>
            <person name="Teles M."/>
            <person name="MacKenzie S."/>
            <person name="Amaro C."/>
        </authorList>
    </citation>
    <scope>NUCLEOTIDE SEQUENCE</scope>
</reference>
<accession>A0A0E9PBS7</accession>
<dbReference type="EMBL" id="GBXM01107304">
    <property type="protein sequence ID" value="JAH01273.1"/>
    <property type="molecule type" value="Transcribed_RNA"/>
</dbReference>